<dbReference type="Proteomes" id="UP000037778">
    <property type="component" value="Unassembled WGS sequence"/>
</dbReference>
<comment type="caution">
    <text evidence="1">The sequence shown here is derived from an EMBL/GenBank/DDBJ whole genome shotgun (WGS) entry which is preliminary data.</text>
</comment>
<dbReference type="EMBL" id="JXCY01000007">
    <property type="protein sequence ID" value="KOY75882.1"/>
    <property type="molecule type" value="Genomic_DNA"/>
</dbReference>
<proteinExistence type="predicted"/>
<sequence length="185" mass="20942">MRTATISKKDIIKTAIIMIEKGDKITFSTISRKMKITSQSLYNYFKNQKELEYAIVGTVISSACTIAQQKTFGKSGHDGVISLSITFRKMGVRHINLAQFVISHHRTNQYKIVTDAFNELKVLLDRMLESYIESDKLLKASRLIRSLVVGDILNVGTGWFKSPEVRAESSFVEMLNLSLNALKNY</sequence>
<accession>A0A0M9DCB5</accession>
<evidence type="ECO:0000313" key="1">
    <source>
        <dbReference type="EMBL" id="KOY75882.1"/>
    </source>
</evidence>
<name>A0A0M9DCB5_9LACO</name>
<dbReference type="RefSeq" id="WP_053792112.1">
    <property type="nucleotide sequence ID" value="NZ_JXCY01000007.1"/>
</dbReference>
<dbReference type="SUPFAM" id="SSF46689">
    <property type="entry name" value="Homeodomain-like"/>
    <property type="match status" value="1"/>
</dbReference>
<protein>
    <submittedName>
        <fullName evidence="1">TetR family transcriptional regulator</fullName>
    </submittedName>
</protein>
<keyword evidence="2" id="KW-1185">Reference proteome</keyword>
<dbReference type="Gene3D" id="1.10.357.10">
    <property type="entry name" value="Tetracycline Repressor, domain 2"/>
    <property type="match status" value="1"/>
</dbReference>
<dbReference type="PATRIC" id="fig|148814.8.peg.1228"/>
<gene>
    <name evidence="1" type="ORF">RZ71_03030</name>
</gene>
<dbReference type="InterPro" id="IPR009057">
    <property type="entry name" value="Homeodomain-like_sf"/>
</dbReference>
<reference evidence="1 2" key="1">
    <citation type="journal article" date="2015" name="Genome Biol. Evol.">
        <title>Functionally Structured Genomes in Lactobacillus kunkeei Colonizing the Honey Crop and Food Products of Honeybees and Stingless Bees.</title>
        <authorList>
            <person name="Tamarit D."/>
            <person name="Ellegaard K.M."/>
            <person name="Wikander J."/>
            <person name="Olofsson T."/>
            <person name="Vasquez A."/>
            <person name="Andersson S.G."/>
        </authorList>
    </citation>
    <scope>NUCLEOTIDE SEQUENCE [LARGE SCALE GENOMIC DNA]</scope>
    <source>
        <strain evidence="1 2">LAko</strain>
    </source>
</reference>
<evidence type="ECO:0000313" key="2">
    <source>
        <dbReference type="Proteomes" id="UP000037778"/>
    </source>
</evidence>
<organism evidence="1 2">
    <name type="scientific">Apilactobacillus kunkeei</name>
    <dbReference type="NCBI Taxonomy" id="148814"/>
    <lineage>
        <taxon>Bacteria</taxon>
        <taxon>Bacillati</taxon>
        <taxon>Bacillota</taxon>
        <taxon>Bacilli</taxon>
        <taxon>Lactobacillales</taxon>
        <taxon>Lactobacillaceae</taxon>
        <taxon>Apilactobacillus</taxon>
    </lineage>
</organism>
<dbReference type="AlphaFoldDB" id="A0A0M9DCB5"/>